<gene>
    <name evidence="5" type="primary">106080361</name>
</gene>
<dbReference type="OrthoDB" id="6261922at2759"/>
<organism evidence="5 6">
    <name type="scientific">Stomoxys calcitrans</name>
    <name type="common">Stable fly</name>
    <name type="synonym">Conops calcitrans</name>
    <dbReference type="NCBI Taxonomy" id="35570"/>
    <lineage>
        <taxon>Eukaryota</taxon>
        <taxon>Metazoa</taxon>
        <taxon>Ecdysozoa</taxon>
        <taxon>Arthropoda</taxon>
        <taxon>Hexapoda</taxon>
        <taxon>Insecta</taxon>
        <taxon>Pterygota</taxon>
        <taxon>Neoptera</taxon>
        <taxon>Endopterygota</taxon>
        <taxon>Diptera</taxon>
        <taxon>Brachycera</taxon>
        <taxon>Muscomorpha</taxon>
        <taxon>Muscoidea</taxon>
        <taxon>Muscidae</taxon>
        <taxon>Stomoxys</taxon>
    </lineage>
</organism>
<evidence type="ECO:0000256" key="1">
    <source>
        <dbReference type="ARBA" id="ARBA00023157"/>
    </source>
</evidence>
<proteinExistence type="inferred from homology"/>
<keyword evidence="6" id="KW-1185">Reference proteome</keyword>
<feature type="signal peptide" evidence="3">
    <location>
        <begin position="1"/>
        <end position="22"/>
    </location>
</feature>
<dbReference type="FunFam" id="2.40.10.10:FF:000068">
    <property type="entry name" value="transmembrane protease serine 2"/>
    <property type="match status" value="1"/>
</dbReference>
<dbReference type="KEGG" id="scac:106080361"/>
<evidence type="ECO:0000256" key="3">
    <source>
        <dbReference type="SAM" id="SignalP"/>
    </source>
</evidence>
<dbReference type="Proteomes" id="UP000095300">
    <property type="component" value="Unassembled WGS sequence"/>
</dbReference>
<evidence type="ECO:0000259" key="4">
    <source>
        <dbReference type="PROSITE" id="PS50240"/>
    </source>
</evidence>
<dbReference type="PANTHER" id="PTHR24256">
    <property type="entry name" value="TRYPTASE-RELATED"/>
    <property type="match status" value="1"/>
</dbReference>
<dbReference type="VEuPathDB" id="VectorBase:SCAU004814"/>
<accession>A0A1I8P4W9</accession>
<dbReference type="EnsemblMetazoa" id="SCAU004814-RA">
    <property type="protein sequence ID" value="SCAU004814-PA"/>
    <property type="gene ID" value="SCAU004814"/>
</dbReference>
<dbReference type="InterPro" id="IPR043504">
    <property type="entry name" value="Peptidase_S1_PA_chymotrypsin"/>
</dbReference>
<comment type="similarity">
    <text evidence="2">Belongs to the peptidase S1 family. CLIP subfamily.</text>
</comment>
<evidence type="ECO:0000313" key="6">
    <source>
        <dbReference type="Proteomes" id="UP000095300"/>
    </source>
</evidence>
<dbReference type="PRINTS" id="PR00722">
    <property type="entry name" value="CHYMOTRYPSIN"/>
</dbReference>
<sequence>MLKSITFLGLTVLCLLVANTHAGAVVAPIKCGKRNVGGVAVGASVERPLHVAESEFGEFPWTVDINKEGTVFCVGSLIHPKVVLTAGQCVLRGDANSLKIRAGLWDRVVKNEHLPYQERSVEKTITHPAMHERSKDIALIIVNEPFTLGPHINTICLPPLNHVTADGILCYATGWGNTALLSSTSQRMKRIILNTVDRTTCQNNLQLHLDRSVLCAVGRNGTDTCSGDSGAALVTRIASNPTAEVYHQIGITSFGASCFAGLPGGYTDVAYLREWIDYQMEANGLEKSSYEAV</sequence>
<dbReference type="SUPFAM" id="SSF50494">
    <property type="entry name" value="Trypsin-like serine proteases"/>
    <property type="match status" value="1"/>
</dbReference>
<evidence type="ECO:0000313" key="5">
    <source>
        <dbReference type="EnsemblMetazoa" id="SCAU004814-PA"/>
    </source>
</evidence>
<dbReference type="InterPro" id="IPR009003">
    <property type="entry name" value="Peptidase_S1_PA"/>
</dbReference>
<reference evidence="5" key="1">
    <citation type="submission" date="2020-05" db="UniProtKB">
        <authorList>
            <consortium name="EnsemblMetazoa"/>
        </authorList>
    </citation>
    <scope>IDENTIFICATION</scope>
    <source>
        <strain evidence="5">USDA</strain>
    </source>
</reference>
<keyword evidence="3" id="KW-0732">Signal</keyword>
<protein>
    <recommendedName>
        <fullName evidence="4">Peptidase S1 domain-containing protein</fullName>
    </recommendedName>
</protein>
<dbReference type="AlphaFoldDB" id="A0A1I8P4W9"/>
<dbReference type="Pfam" id="PF00089">
    <property type="entry name" value="Trypsin"/>
    <property type="match status" value="1"/>
</dbReference>
<dbReference type="CDD" id="cd00190">
    <property type="entry name" value="Tryp_SPc"/>
    <property type="match status" value="1"/>
</dbReference>
<dbReference type="InterPro" id="IPR001314">
    <property type="entry name" value="Peptidase_S1A"/>
</dbReference>
<keyword evidence="1" id="KW-1015">Disulfide bond</keyword>
<dbReference type="SMART" id="SM00020">
    <property type="entry name" value="Tryp_SPc"/>
    <property type="match status" value="1"/>
</dbReference>
<dbReference type="STRING" id="35570.A0A1I8P4W9"/>
<dbReference type="GO" id="GO:0006508">
    <property type="term" value="P:proteolysis"/>
    <property type="evidence" value="ECO:0007669"/>
    <property type="project" value="InterPro"/>
</dbReference>
<dbReference type="InterPro" id="IPR051487">
    <property type="entry name" value="Ser/Thr_Proteases_Immune/Dev"/>
</dbReference>
<evidence type="ECO:0000256" key="2">
    <source>
        <dbReference type="ARBA" id="ARBA00024195"/>
    </source>
</evidence>
<dbReference type="PROSITE" id="PS50240">
    <property type="entry name" value="TRYPSIN_DOM"/>
    <property type="match status" value="1"/>
</dbReference>
<dbReference type="GO" id="GO:0004252">
    <property type="term" value="F:serine-type endopeptidase activity"/>
    <property type="evidence" value="ECO:0007669"/>
    <property type="project" value="InterPro"/>
</dbReference>
<feature type="chain" id="PRO_5009326025" description="Peptidase S1 domain-containing protein" evidence="3">
    <location>
        <begin position="23"/>
        <end position="293"/>
    </location>
</feature>
<feature type="domain" description="Peptidase S1" evidence="4">
    <location>
        <begin position="35"/>
        <end position="281"/>
    </location>
</feature>
<dbReference type="Gene3D" id="2.40.10.10">
    <property type="entry name" value="Trypsin-like serine proteases"/>
    <property type="match status" value="1"/>
</dbReference>
<dbReference type="InterPro" id="IPR001254">
    <property type="entry name" value="Trypsin_dom"/>
</dbReference>
<name>A0A1I8P4W9_STOCA</name>